<reference evidence="3" key="1">
    <citation type="submission" date="2017-02" db="EMBL/GenBank/DDBJ databases">
        <authorList>
            <person name="Varghese N."/>
            <person name="Submissions S."/>
        </authorList>
    </citation>
    <scope>NUCLEOTIDE SEQUENCE [LARGE SCALE GENOMIC DNA]</scope>
    <source>
        <strain evidence="3">USBA 833</strain>
    </source>
</reference>
<sequence length="403" mass="43717">MTFFKADDTWALWTILIAWAAVSIYLEQKYNWAAKISGAIIALLGALILANLKIIPTDAPVYDAVWGYIVPLAVPLLLFKADLKKIWKESGRTFLAFNIGAVGTILGAFIACFLLSKFIPEIHKAAAMMTGSYIGGGVNFVAMSEAFKASKNQVNALIVADNLNMAIYFMILMAIPASSFFKKHYGHPYEDAVEKQDKASAGSEGQNKAASYWGRKEISLLDIAEALGMTFVIVFLSVKFCAWVNATNVSPVIKSILGQKYFVITTLTVVLATLFPKFLGEIRGAQEIGTFMIYIFFVVIGAPADLKVIILNSPILLVLCLIMVIVNMLVTFSVGKLLKFNVEELCIASNANIGGPTTAAAMAIAKGWTELVLPAMLVGVWGYVIGNYLGIFTGNILGKLFGM</sequence>
<feature type="transmembrane region" description="Helical" evidence="1">
    <location>
        <begin position="163"/>
        <end position="181"/>
    </location>
</feature>
<dbReference type="AlphaFoldDB" id="A0A1T4X7P4"/>
<name>A0A1T4X7P4_9CLOT</name>
<evidence type="ECO:0000256" key="1">
    <source>
        <dbReference type="SAM" id="Phobius"/>
    </source>
</evidence>
<feature type="transmembrane region" description="Helical" evidence="1">
    <location>
        <begin position="32"/>
        <end position="52"/>
    </location>
</feature>
<organism evidence="2 3">
    <name type="scientific">Caloramator quimbayensis</name>
    <dbReference type="NCBI Taxonomy" id="1147123"/>
    <lineage>
        <taxon>Bacteria</taxon>
        <taxon>Bacillati</taxon>
        <taxon>Bacillota</taxon>
        <taxon>Clostridia</taxon>
        <taxon>Eubacteriales</taxon>
        <taxon>Clostridiaceae</taxon>
        <taxon>Caloramator</taxon>
    </lineage>
</organism>
<feature type="transmembrane region" description="Helical" evidence="1">
    <location>
        <begin position="126"/>
        <end position="143"/>
    </location>
</feature>
<dbReference type="Proteomes" id="UP000190105">
    <property type="component" value="Unassembled WGS sequence"/>
</dbReference>
<evidence type="ECO:0000313" key="2">
    <source>
        <dbReference type="EMBL" id="SKA85095.1"/>
    </source>
</evidence>
<feature type="transmembrane region" description="Helical" evidence="1">
    <location>
        <begin position="316"/>
        <end position="338"/>
    </location>
</feature>
<feature type="transmembrane region" description="Helical" evidence="1">
    <location>
        <begin position="93"/>
        <end position="114"/>
    </location>
</feature>
<dbReference type="EMBL" id="FUYH01000006">
    <property type="protein sequence ID" value="SKA85095.1"/>
    <property type="molecule type" value="Genomic_DNA"/>
</dbReference>
<feature type="transmembrane region" description="Helical" evidence="1">
    <location>
        <begin position="9"/>
        <end position="26"/>
    </location>
</feature>
<dbReference type="PANTHER" id="PTHR34289:SF8">
    <property type="entry name" value="DUF819 DOMAIN-CONTAINING PROTEIN"/>
    <property type="match status" value="1"/>
</dbReference>
<proteinExistence type="predicted"/>
<feature type="transmembrane region" description="Helical" evidence="1">
    <location>
        <begin position="371"/>
        <end position="397"/>
    </location>
</feature>
<feature type="transmembrane region" description="Helical" evidence="1">
    <location>
        <begin position="261"/>
        <end position="279"/>
    </location>
</feature>
<keyword evidence="1" id="KW-0472">Membrane</keyword>
<evidence type="ECO:0000313" key="3">
    <source>
        <dbReference type="Proteomes" id="UP000190105"/>
    </source>
</evidence>
<protein>
    <submittedName>
        <fullName evidence="2">Uncharacterized membrane protein</fullName>
    </submittedName>
</protein>
<gene>
    <name evidence="2" type="ORF">SAMN05443428_106112</name>
</gene>
<dbReference type="STRING" id="1147123.SAMN05443428_106112"/>
<dbReference type="Pfam" id="PF05684">
    <property type="entry name" value="DUF819"/>
    <property type="match status" value="1"/>
</dbReference>
<feature type="transmembrane region" description="Helical" evidence="1">
    <location>
        <begin position="64"/>
        <end position="81"/>
    </location>
</feature>
<feature type="transmembrane region" description="Helical" evidence="1">
    <location>
        <begin position="226"/>
        <end position="246"/>
    </location>
</feature>
<dbReference type="OrthoDB" id="653763at2"/>
<dbReference type="InterPro" id="IPR008537">
    <property type="entry name" value="DUF819"/>
</dbReference>
<keyword evidence="3" id="KW-1185">Reference proteome</keyword>
<dbReference type="PANTHER" id="PTHR34289">
    <property type="entry name" value="PROTEIN, PUTATIVE (DUF819)-RELATED"/>
    <property type="match status" value="1"/>
</dbReference>
<keyword evidence="1" id="KW-0812">Transmembrane</keyword>
<keyword evidence="1" id="KW-1133">Transmembrane helix</keyword>
<dbReference type="RefSeq" id="WP_078696102.1">
    <property type="nucleotide sequence ID" value="NZ_FUYH01000006.1"/>
</dbReference>
<accession>A0A1T4X7P4</accession>